<evidence type="ECO:0000313" key="2">
    <source>
        <dbReference type="Proteomes" id="UP001500936"/>
    </source>
</evidence>
<protein>
    <submittedName>
        <fullName evidence="1">Uncharacterized protein</fullName>
    </submittedName>
</protein>
<reference evidence="2" key="1">
    <citation type="journal article" date="2019" name="Int. J. Syst. Evol. Microbiol.">
        <title>The Global Catalogue of Microorganisms (GCM) 10K type strain sequencing project: providing services to taxonomists for standard genome sequencing and annotation.</title>
        <authorList>
            <consortium name="The Broad Institute Genomics Platform"/>
            <consortium name="The Broad Institute Genome Sequencing Center for Infectious Disease"/>
            <person name="Wu L."/>
            <person name="Ma J."/>
        </authorList>
    </citation>
    <scope>NUCLEOTIDE SEQUENCE [LARGE SCALE GENOMIC DNA]</scope>
    <source>
        <strain evidence="2">JCM 17925</strain>
    </source>
</reference>
<keyword evidence="2" id="KW-1185">Reference proteome</keyword>
<gene>
    <name evidence="1" type="ORF">GCM10023187_26950</name>
</gene>
<dbReference type="Proteomes" id="UP001500936">
    <property type="component" value="Unassembled WGS sequence"/>
</dbReference>
<comment type="caution">
    <text evidence="1">The sequence shown here is derived from an EMBL/GenBank/DDBJ whole genome shotgun (WGS) entry which is preliminary data.</text>
</comment>
<proteinExistence type="predicted"/>
<sequence>MGNLNKFYLEVQSLSSLQIIPKEFIRAASVQSAGVTLDAASYRRKIEALRELALSQLLELDKEKIQWHVNRIIFIQNRLDWFRAFLNSHRECYLENSSYPEDFLAELQHHISIDELPHDLPADELVLFFDNLKNLLDVREFTINYLLHAIRTITGIEGRLYTSTTFEYAVGSKAKYYRGGGQNTALHTVSRMVEPDKIQPMNVKSKRYRRR</sequence>
<dbReference type="EMBL" id="BAABHB010000004">
    <property type="protein sequence ID" value="GAA4406917.1"/>
    <property type="molecule type" value="Genomic_DNA"/>
</dbReference>
<name>A0ABP8KII1_9BACT</name>
<evidence type="ECO:0000313" key="1">
    <source>
        <dbReference type="EMBL" id="GAA4406917.1"/>
    </source>
</evidence>
<organism evidence="1 2">
    <name type="scientific">Nibrella viscosa</name>
    <dbReference type="NCBI Taxonomy" id="1084524"/>
    <lineage>
        <taxon>Bacteria</taxon>
        <taxon>Pseudomonadati</taxon>
        <taxon>Bacteroidota</taxon>
        <taxon>Cytophagia</taxon>
        <taxon>Cytophagales</taxon>
        <taxon>Spirosomataceae</taxon>
        <taxon>Nibrella</taxon>
    </lineage>
</organism>
<accession>A0ABP8KII1</accession>